<gene>
    <name evidence="1" type="ORF">METZ01_LOCUS453766</name>
</gene>
<organism evidence="1">
    <name type="scientific">marine metagenome</name>
    <dbReference type="NCBI Taxonomy" id="408172"/>
    <lineage>
        <taxon>unclassified sequences</taxon>
        <taxon>metagenomes</taxon>
        <taxon>ecological metagenomes</taxon>
    </lineage>
</organism>
<name>A0A382ZZJ6_9ZZZZ</name>
<feature type="non-terminal residue" evidence="1">
    <location>
        <position position="52"/>
    </location>
</feature>
<protein>
    <submittedName>
        <fullName evidence="1">Uncharacterized protein</fullName>
    </submittedName>
</protein>
<reference evidence="1" key="1">
    <citation type="submission" date="2018-05" db="EMBL/GenBank/DDBJ databases">
        <authorList>
            <person name="Lanie J.A."/>
            <person name="Ng W.-L."/>
            <person name="Kazmierczak K.M."/>
            <person name="Andrzejewski T.M."/>
            <person name="Davidsen T.M."/>
            <person name="Wayne K.J."/>
            <person name="Tettelin H."/>
            <person name="Glass J.I."/>
            <person name="Rusch D."/>
            <person name="Podicherti R."/>
            <person name="Tsui H.-C.T."/>
            <person name="Winkler M.E."/>
        </authorList>
    </citation>
    <scope>NUCLEOTIDE SEQUENCE</scope>
</reference>
<dbReference type="AlphaFoldDB" id="A0A382ZZJ6"/>
<accession>A0A382ZZJ6</accession>
<evidence type="ECO:0000313" key="1">
    <source>
        <dbReference type="EMBL" id="SVE00912.1"/>
    </source>
</evidence>
<dbReference type="EMBL" id="UINC01187932">
    <property type="protein sequence ID" value="SVE00912.1"/>
    <property type="molecule type" value="Genomic_DNA"/>
</dbReference>
<sequence length="52" mass="6088">MGENYRFSLEPVERPWKLRGLLSDRLVARKAVLAAYFAGTTIFWERLSTRSK</sequence>
<proteinExistence type="predicted"/>